<reference evidence="1 2" key="1">
    <citation type="submission" date="2017-05" db="EMBL/GenBank/DDBJ databases">
        <title>Full genome sequence of Pseudorhodoplanes sinuspersici.</title>
        <authorList>
            <person name="Dastgheib S.M.M."/>
            <person name="Shavandi M."/>
            <person name="Tirandaz H."/>
        </authorList>
    </citation>
    <scope>NUCLEOTIDE SEQUENCE [LARGE SCALE GENOMIC DNA]</scope>
    <source>
        <strain evidence="1 2">RIPI110</strain>
    </source>
</reference>
<dbReference type="KEGG" id="psin:CAK95_02030"/>
<proteinExistence type="predicted"/>
<dbReference type="SMART" id="SM00014">
    <property type="entry name" value="acidPPc"/>
    <property type="match status" value="1"/>
</dbReference>
<dbReference type="SUPFAM" id="SSF48317">
    <property type="entry name" value="Acid phosphatase/Vanadium-dependent haloperoxidase"/>
    <property type="match status" value="1"/>
</dbReference>
<dbReference type="Proteomes" id="UP000194137">
    <property type="component" value="Chromosome"/>
</dbReference>
<accession>A0A1W6ZLJ0</accession>
<sequence>MNVNSRIAIWWSSIRGRTLEELVPYASLAVIAALLFGFGKLAGEVLDGDTRSFDERVLRMLRNPNDLADPIGPDWLEGAVRDITSLGSFSVLTIVTLSVIIYLLIDGKRAAAAFVFLAIAGGGILSELLKHVFARPRPELVAHLVDVKTMSFPSGHAMLSAVTFLTLGALLTRIQGRRRLKAYLLSLAIFLTILVGLSRLYLGVHWPTDVLAGWCAGAAWAMGCWLLATWLQSRGQIESPNANGK</sequence>
<evidence type="ECO:0000313" key="2">
    <source>
        <dbReference type="Proteomes" id="UP000194137"/>
    </source>
</evidence>
<organism evidence="1 2">
    <name type="scientific">Pseudorhodoplanes sinuspersici</name>
    <dbReference type="NCBI Taxonomy" id="1235591"/>
    <lineage>
        <taxon>Bacteria</taxon>
        <taxon>Pseudomonadati</taxon>
        <taxon>Pseudomonadota</taxon>
        <taxon>Alphaproteobacteria</taxon>
        <taxon>Hyphomicrobiales</taxon>
        <taxon>Pseudorhodoplanes</taxon>
    </lineage>
</organism>
<protein>
    <submittedName>
        <fullName evidence="1">Phosphoesterase</fullName>
    </submittedName>
</protein>
<dbReference type="CDD" id="cd03392">
    <property type="entry name" value="PAP2_like_2"/>
    <property type="match status" value="1"/>
</dbReference>
<dbReference type="InterPro" id="IPR000326">
    <property type="entry name" value="PAP2/HPO"/>
</dbReference>
<name>A0A1W6ZLJ0_9HYPH</name>
<dbReference type="Pfam" id="PF01569">
    <property type="entry name" value="PAP2"/>
    <property type="match status" value="1"/>
</dbReference>
<dbReference type="RefSeq" id="WP_086086307.1">
    <property type="nucleotide sequence ID" value="NZ_CP021112.1"/>
</dbReference>
<dbReference type="STRING" id="1235591.CAK95_02030"/>
<dbReference type="OrthoDB" id="9801622at2"/>
<dbReference type="EMBL" id="CP021112">
    <property type="protein sequence ID" value="ARP97990.1"/>
    <property type="molecule type" value="Genomic_DNA"/>
</dbReference>
<gene>
    <name evidence="1" type="ORF">CAK95_02030</name>
</gene>
<dbReference type="AlphaFoldDB" id="A0A1W6ZLJ0"/>
<dbReference type="Gene3D" id="1.20.144.10">
    <property type="entry name" value="Phosphatidic acid phosphatase type 2/haloperoxidase"/>
    <property type="match status" value="2"/>
</dbReference>
<keyword evidence="2" id="KW-1185">Reference proteome</keyword>
<dbReference type="InterPro" id="IPR036938">
    <property type="entry name" value="PAP2/HPO_sf"/>
</dbReference>
<dbReference type="PANTHER" id="PTHR14969">
    <property type="entry name" value="SPHINGOSINE-1-PHOSPHATE PHOSPHOHYDROLASE"/>
    <property type="match status" value="1"/>
</dbReference>
<evidence type="ECO:0000313" key="1">
    <source>
        <dbReference type="EMBL" id="ARP97990.1"/>
    </source>
</evidence>
<dbReference type="PANTHER" id="PTHR14969:SF13">
    <property type="entry name" value="AT30094P"/>
    <property type="match status" value="1"/>
</dbReference>